<dbReference type="EMBL" id="JBHSNM010000001">
    <property type="protein sequence ID" value="MFC5569741.1"/>
    <property type="molecule type" value="Genomic_DNA"/>
</dbReference>
<accession>A0ABW0SM40</accession>
<proteinExistence type="predicted"/>
<dbReference type="InterPro" id="IPR036249">
    <property type="entry name" value="Thioredoxin-like_sf"/>
</dbReference>
<gene>
    <name evidence="1" type="ORF">ACFPN1_06670</name>
</gene>
<evidence type="ECO:0000313" key="1">
    <source>
        <dbReference type="EMBL" id="MFC5569741.1"/>
    </source>
</evidence>
<dbReference type="SUPFAM" id="SSF52833">
    <property type="entry name" value="Thioredoxin-like"/>
    <property type="match status" value="1"/>
</dbReference>
<name>A0ABW0SM40_9GAMM</name>
<dbReference type="Pfam" id="PF05768">
    <property type="entry name" value="Glrx-like"/>
    <property type="match status" value="1"/>
</dbReference>
<dbReference type="Gene3D" id="3.40.30.10">
    <property type="entry name" value="Glutaredoxin"/>
    <property type="match status" value="1"/>
</dbReference>
<comment type="caution">
    <text evidence="1">The sequence shown here is derived from an EMBL/GenBank/DDBJ whole genome shotgun (WGS) entry which is preliminary data.</text>
</comment>
<reference evidence="2" key="1">
    <citation type="journal article" date="2019" name="Int. J. Syst. Evol. Microbiol.">
        <title>The Global Catalogue of Microorganisms (GCM) 10K type strain sequencing project: providing services to taxonomists for standard genome sequencing and annotation.</title>
        <authorList>
            <consortium name="The Broad Institute Genomics Platform"/>
            <consortium name="The Broad Institute Genome Sequencing Center for Infectious Disease"/>
            <person name="Wu L."/>
            <person name="Ma J."/>
        </authorList>
    </citation>
    <scope>NUCLEOTIDE SEQUENCE [LARGE SCALE GENOMIC DNA]</scope>
    <source>
        <strain evidence="2">KACC 11407</strain>
    </source>
</reference>
<keyword evidence="2" id="KW-1185">Reference proteome</keyword>
<dbReference type="InterPro" id="IPR008554">
    <property type="entry name" value="Glutaredoxin-like"/>
</dbReference>
<dbReference type="RefSeq" id="WP_386753970.1">
    <property type="nucleotide sequence ID" value="NZ_JBHSNM010000001.1"/>
</dbReference>
<evidence type="ECO:0000313" key="2">
    <source>
        <dbReference type="Proteomes" id="UP001596036"/>
    </source>
</evidence>
<organism evidence="1 2">
    <name type="scientific">Lysobacter yangpyeongensis</name>
    <dbReference type="NCBI Taxonomy" id="346182"/>
    <lineage>
        <taxon>Bacteria</taxon>
        <taxon>Pseudomonadati</taxon>
        <taxon>Pseudomonadota</taxon>
        <taxon>Gammaproteobacteria</taxon>
        <taxon>Lysobacterales</taxon>
        <taxon>Lysobacteraceae</taxon>
        <taxon>Lysobacter</taxon>
    </lineage>
</organism>
<protein>
    <submittedName>
        <fullName evidence="1">Glutaredoxin family protein</fullName>
    </submittedName>
</protein>
<sequence length="86" mass="9456">MTPLVLFQRDDCHLCDLALEVLAQARTPEFDSVFIDGDEALEARYGTRVPVLCDAATGNELEWPFDAEQLRAWLAAGSRSDARSGA</sequence>
<dbReference type="Proteomes" id="UP001596036">
    <property type="component" value="Unassembled WGS sequence"/>
</dbReference>